<evidence type="ECO:0000256" key="6">
    <source>
        <dbReference type="ARBA" id="ARBA00023180"/>
    </source>
</evidence>
<accession>A0A9W6T314</accession>
<dbReference type="SUPFAM" id="SSF53474">
    <property type="entry name" value="alpha/beta-Hydrolases"/>
    <property type="match status" value="1"/>
</dbReference>
<feature type="domain" description="Dipeptidylpeptidase IV N-terminal" evidence="9">
    <location>
        <begin position="30"/>
        <end position="196"/>
    </location>
</feature>
<dbReference type="PANTHER" id="PTHR11731:SF160">
    <property type="entry name" value="DIPEPTIDYL AMINOPEPTIDASE A"/>
    <property type="match status" value="1"/>
</dbReference>
<dbReference type="AlphaFoldDB" id="A0A9W6T314"/>
<keyword evidence="4" id="KW-0378">Hydrolase</keyword>
<evidence type="ECO:0000313" key="10">
    <source>
        <dbReference type="EMBL" id="GME75568.1"/>
    </source>
</evidence>
<sequence length="502" mass="56672">MHVKVINTDNLKKKKINKSEVIRTVNATDFNGWILNSGCLLSLPIASNEGDKNTDLLTGYIDTIVYNGYNHLAYYANATATTPTIVLTHGDYEVVAGPLGYDPIKRLVYYIGTSGNAISRQLYSVHIDSDHHELHNSMGNNNNGTGTGTGTETNDSHVESPIVALTDDSLISHFAAQFSPSGKYGVISYKGPSLPYQKIIDMHGYSREVLEQSPNIIETDILDNRLKSYAIPEKDYYTRSVGADPDTGEEIFIDVIEVRPPVFDSNKKYPVLVSVYGGPGAQKLSCEFNYGFEEIVSSSLDVVVLYIDPRGTGNKGWKFRSYAKGKIGYWEPKDILKVTSELIKENEYMDGDKTAIWGWSYGGFTTLKTLEQDKENVFKYGMAVAPVTNWLFYDSIYTERYMDKPSDNEEGYKNSKISNFDSIKEKIRFLVMHGTADDNVHFQNTLNLLDKFNLNKVENYDLLVFPDSNHNISNHNAYVIVFDKLFNWLKSAFNNEFIRQDE</sequence>
<dbReference type="Gene3D" id="3.40.50.1820">
    <property type="entry name" value="alpha/beta hydrolase"/>
    <property type="match status" value="1"/>
</dbReference>
<evidence type="ECO:0000259" key="9">
    <source>
        <dbReference type="Pfam" id="PF00930"/>
    </source>
</evidence>
<dbReference type="Pfam" id="PF00930">
    <property type="entry name" value="DPPIV_N"/>
    <property type="match status" value="1"/>
</dbReference>
<dbReference type="SUPFAM" id="SSF82171">
    <property type="entry name" value="DPP6 N-terminal domain-like"/>
    <property type="match status" value="1"/>
</dbReference>
<name>A0A9W6T314_CANBO</name>
<evidence type="ECO:0000256" key="4">
    <source>
        <dbReference type="ARBA" id="ARBA00022801"/>
    </source>
</evidence>
<dbReference type="Proteomes" id="UP001165120">
    <property type="component" value="Unassembled WGS sequence"/>
</dbReference>
<keyword evidence="3" id="KW-0645">Protease</keyword>
<proteinExistence type="inferred from homology"/>
<feature type="domain" description="Peptidase S9 prolyl oligopeptidase catalytic" evidence="8">
    <location>
        <begin position="295"/>
        <end position="495"/>
    </location>
</feature>
<dbReference type="InterPro" id="IPR002469">
    <property type="entry name" value="Peptidase_S9B_N"/>
</dbReference>
<dbReference type="InterPro" id="IPR001375">
    <property type="entry name" value="Peptidase_S9_cat"/>
</dbReference>
<dbReference type="GO" id="GO:0004177">
    <property type="term" value="F:aminopeptidase activity"/>
    <property type="evidence" value="ECO:0007669"/>
    <property type="project" value="UniProtKB-KW"/>
</dbReference>
<dbReference type="GO" id="GO:0008239">
    <property type="term" value="F:dipeptidyl-peptidase activity"/>
    <property type="evidence" value="ECO:0007669"/>
    <property type="project" value="TreeGrafter"/>
</dbReference>
<comment type="similarity">
    <text evidence="1">Belongs to the peptidase S9B family.</text>
</comment>
<evidence type="ECO:0000256" key="5">
    <source>
        <dbReference type="ARBA" id="ARBA00022825"/>
    </source>
</evidence>
<dbReference type="GO" id="GO:0008236">
    <property type="term" value="F:serine-type peptidase activity"/>
    <property type="evidence" value="ECO:0007669"/>
    <property type="project" value="UniProtKB-KW"/>
</dbReference>
<dbReference type="Gene3D" id="2.140.10.30">
    <property type="entry name" value="Dipeptidylpeptidase IV, N-terminal domain"/>
    <property type="match status" value="1"/>
</dbReference>
<comment type="caution">
    <text evidence="10">The sequence shown here is derived from an EMBL/GenBank/DDBJ whole genome shotgun (WGS) entry which is preliminary data.</text>
</comment>
<evidence type="ECO:0000313" key="11">
    <source>
        <dbReference type="Proteomes" id="UP001165120"/>
    </source>
</evidence>
<dbReference type="InterPro" id="IPR050278">
    <property type="entry name" value="Serine_Prot_S9B/DPPIV"/>
</dbReference>
<dbReference type="EMBL" id="BSXN01002095">
    <property type="protein sequence ID" value="GME75568.1"/>
    <property type="molecule type" value="Genomic_DNA"/>
</dbReference>
<feature type="region of interest" description="Disordered" evidence="7">
    <location>
        <begin position="133"/>
        <end position="155"/>
    </location>
</feature>
<keyword evidence="2" id="KW-0031">Aminopeptidase</keyword>
<dbReference type="GO" id="GO:0005886">
    <property type="term" value="C:plasma membrane"/>
    <property type="evidence" value="ECO:0007669"/>
    <property type="project" value="TreeGrafter"/>
</dbReference>
<evidence type="ECO:0000259" key="8">
    <source>
        <dbReference type="Pfam" id="PF00326"/>
    </source>
</evidence>
<keyword evidence="5" id="KW-0720">Serine protease</keyword>
<evidence type="ECO:0000256" key="7">
    <source>
        <dbReference type="SAM" id="MobiDB-lite"/>
    </source>
</evidence>
<evidence type="ECO:0000256" key="2">
    <source>
        <dbReference type="ARBA" id="ARBA00022438"/>
    </source>
</evidence>
<protein>
    <submittedName>
        <fullName evidence="10">Unnamed protein product</fullName>
    </submittedName>
</protein>
<dbReference type="GO" id="GO:0006508">
    <property type="term" value="P:proteolysis"/>
    <property type="evidence" value="ECO:0007669"/>
    <property type="project" value="UniProtKB-KW"/>
</dbReference>
<keyword evidence="11" id="KW-1185">Reference proteome</keyword>
<reference evidence="10" key="1">
    <citation type="submission" date="2023-04" db="EMBL/GenBank/DDBJ databases">
        <title>Candida boidinii NBRC 10035.</title>
        <authorList>
            <person name="Ichikawa N."/>
            <person name="Sato H."/>
            <person name="Tonouchi N."/>
        </authorList>
    </citation>
    <scope>NUCLEOTIDE SEQUENCE</scope>
    <source>
        <strain evidence="10">NBRC 10035</strain>
    </source>
</reference>
<dbReference type="PANTHER" id="PTHR11731">
    <property type="entry name" value="PROTEASE FAMILY S9B,C DIPEPTIDYL-PEPTIDASE IV-RELATED"/>
    <property type="match status" value="1"/>
</dbReference>
<evidence type="ECO:0000256" key="3">
    <source>
        <dbReference type="ARBA" id="ARBA00022670"/>
    </source>
</evidence>
<gene>
    <name evidence="10" type="ORF">Cboi02_000483500</name>
</gene>
<dbReference type="FunFam" id="3.40.50.1820:FF:000003">
    <property type="entry name" value="Dipeptidyl peptidase 4"/>
    <property type="match status" value="1"/>
</dbReference>
<dbReference type="InterPro" id="IPR029058">
    <property type="entry name" value="AB_hydrolase_fold"/>
</dbReference>
<evidence type="ECO:0000256" key="1">
    <source>
        <dbReference type="ARBA" id="ARBA00006150"/>
    </source>
</evidence>
<organism evidence="10 11">
    <name type="scientific">Candida boidinii</name>
    <name type="common">Yeast</name>
    <dbReference type="NCBI Taxonomy" id="5477"/>
    <lineage>
        <taxon>Eukaryota</taxon>
        <taxon>Fungi</taxon>
        <taxon>Dikarya</taxon>
        <taxon>Ascomycota</taxon>
        <taxon>Saccharomycotina</taxon>
        <taxon>Pichiomycetes</taxon>
        <taxon>Pichiales</taxon>
        <taxon>Pichiaceae</taxon>
        <taxon>Ogataea</taxon>
        <taxon>Ogataea/Candida clade</taxon>
    </lineage>
</organism>
<dbReference type="Pfam" id="PF00326">
    <property type="entry name" value="Peptidase_S9"/>
    <property type="match status" value="1"/>
</dbReference>
<keyword evidence="6" id="KW-0325">Glycoprotein</keyword>